<evidence type="ECO:0000313" key="1">
    <source>
        <dbReference type="EMBL" id="KAJ3492736.1"/>
    </source>
</evidence>
<reference evidence="1" key="1">
    <citation type="submission" date="2022-07" db="EMBL/GenBank/DDBJ databases">
        <title>Genome Sequence of Lecanicillium saksenae.</title>
        <authorList>
            <person name="Buettner E."/>
        </authorList>
    </citation>
    <scope>NUCLEOTIDE SEQUENCE</scope>
    <source>
        <strain evidence="1">VT-O1</strain>
    </source>
</reference>
<evidence type="ECO:0000313" key="2">
    <source>
        <dbReference type="Proteomes" id="UP001148737"/>
    </source>
</evidence>
<keyword evidence="2" id="KW-1185">Reference proteome</keyword>
<organism evidence="1 2">
    <name type="scientific">Lecanicillium saksenae</name>
    <dbReference type="NCBI Taxonomy" id="468837"/>
    <lineage>
        <taxon>Eukaryota</taxon>
        <taxon>Fungi</taxon>
        <taxon>Dikarya</taxon>
        <taxon>Ascomycota</taxon>
        <taxon>Pezizomycotina</taxon>
        <taxon>Sordariomycetes</taxon>
        <taxon>Hypocreomycetidae</taxon>
        <taxon>Hypocreales</taxon>
        <taxon>Cordycipitaceae</taxon>
        <taxon>Lecanicillium</taxon>
    </lineage>
</organism>
<comment type="caution">
    <text evidence="1">The sequence shown here is derived from an EMBL/GenBank/DDBJ whole genome shotgun (WGS) entry which is preliminary data.</text>
</comment>
<dbReference type="EMBL" id="JANAKD010000564">
    <property type="protein sequence ID" value="KAJ3492736.1"/>
    <property type="molecule type" value="Genomic_DNA"/>
</dbReference>
<accession>A0ACC1QT81</accession>
<proteinExistence type="predicted"/>
<name>A0ACC1QT81_9HYPO</name>
<gene>
    <name evidence="1" type="ORF">NLG97_g5181</name>
</gene>
<protein>
    <submittedName>
        <fullName evidence="1">Uncharacterized protein</fullName>
    </submittedName>
</protein>
<sequence length="256" mass="27865">MRTQPLSVAPVVSAEPITAGFGQYLHKSMEANHNLRQWDQQPPPVPAAPASSSSFEGHAGNFSRSAWGDDAGGAFGLFTCPDPLASLDDPSWWSPPDDAFLDASPELADIDWTLDEELQQAITTAAATAALTTFTTHDLPLLAPAPQPTPMIPPADWSGFGMFDSNAPATVSTASSGTSRTRRLRRRPSPRTQRNKVAAQKYRQKKLDRIAELEVEVTDVKRERDELRIQLAKQEAETAALREMLRLASSGKMEAS</sequence>
<dbReference type="Proteomes" id="UP001148737">
    <property type="component" value="Unassembled WGS sequence"/>
</dbReference>